<feature type="compositionally biased region" description="Basic and acidic residues" evidence="1">
    <location>
        <begin position="1"/>
        <end position="12"/>
    </location>
</feature>
<dbReference type="AlphaFoldDB" id="A0A6G0ZG08"/>
<proteinExistence type="predicted"/>
<name>A0A6G0ZG08_APHCR</name>
<evidence type="ECO:0000256" key="1">
    <source>
        <dbReference type="SAM" id="MobiDB-lite"/>
    </source>
</evidence>
<sequence>MTVKKKPGDDRSSTPYGEKTPSWPGDRIAMTRRLSLCATEIFIIILPPVRIIFWIFSFSFRHGIIVYRPLHASTPYRRECVCVCVFFGRTNGRLLLQRQHTARLAHRIMACAHAANGGATRLYDIVNDILLLRYSRDERVCATFPPL</sequence>
<feature type="transmembrane region" description="Helical" evidence="2">
    <location>
        <begin position="41"/>
        <end position="60"/>
    </location>
</feature>
<keyword evidence="4" id="KW-1185">Reference proteome</keyword>
<evidence type="ECO:0000256" key="2">
    <source>
        <dbReference type="SAM" id="Phobius"/>
    </source>
</evidence>
<reference evidence="3 4" key="1">
    <citation type="submission" date="2019-08" db="EMBL/GenBank/DDBJ databases">
        <title>Whole genome of Aphis craccivora.</title>
        <authorList>
            <person name="Voronova N.V."/>
            <person name="Shulinski R.S."/>
            <person name="Bandarenka Y.V."/>
            <person name="Zhorov D.G."/>
            <person name="Warner D."/>
        </authorList>
    </citation>
    <scope>NUCLEOTIDE SEQUENCE [LARGE SCALE GENOMIC DNA]</scope>
    <source>
        <strain evidence="3">180601</strain>
        <tissue evidence="3">Whole Body</tissue>
    </source>
</reference>
<evidence type="ECO:0000313" key="4">
    <source>
        <dbReference type="Proteomes" id="UP000478052"/>
    </source>
</evidence>
<keyword evidence="2" id="KW-0472">Membrane</keyword>
<keyword evidence="2" id="KW-0812">Transmembrane</keyword>
<protein>
    <submittedName>
        <fullName evidence="3">Uncharacterized protein</fullName>
    </submittedName>
</protein>
<evidence type="ECO:0000313" key="3">
    <source>
        <dbReference type="EMBL" id="KAF0769403.1"/>
    </source>
</evidence>
<keyword evidence="2" id="KW-1133">Transmembrane helix</keyword>
<organism evidence="3 4">
    <name type="scientific">Aphis craccivora</name>
    <name type="common">Cowpea aphid</name>
    <dbReference type="NCBI Taxonomy" id="307492"/>
    <lineage>
        <taxon>Eukaryota</taxon>
        <taxon>Metazoa</taxon>
        <taxon>Ecdysozoa</taxon>
        <taxon>Arthropoda</taxon>
        <taxon>Hexapoda</taxon>
        <taxon>Insecta</taxon>
        <taxon>Pterygota</taxon>
        <taxon>Neoptera</taxon>
        <taxon>Paraneoptera</taxon>
        <taxon>Hemiptera</taxon>
        <taxon>Sternorrhyncha</taxon>
        <taxon>Aphidomorpha</taxon>
        <taxon>Aphidoidea</taxon>
        <taxon>Aphididae</taxon>
        <taxon>Aphidini</taxon>
        <taxon>Aphis</taxon>
        <taxon>Aphis</taxon>
    </lineage>
</organism>
<dbReference type="Proteomes" id="UP000478052">
    <property type="component" value="Unassembled WGS sequence"/>
</dbReference>
<gene>
    <name evidence="3" type="ORF">FWK35_00020339</name>
</gene>
<feature type="region of interest" description="Disordered" evidence="1">
    <location>
        <begin position="1"/>
        <end position="22"/>
    </location>
</feature>
<dbReference type="EMBL" id="VUJU01000602">
    <property type="protein sequence ID" value="KAF0769403.1"/>
    <property type="molecule type" value="Genomic_DNA"/>
</dbReference>
<accession>A0A6G0ZG08</accession>
<comment type="caution">
    <text evidence="3">The sequence shown here is derived from an EMBL/GenBank/DDBJ whole genome shotgun (WGS) entry which is preliminary data.</text>
</comment>